<dbReference type="Proteomes" id="UP000886595">
    <property type="component" value="Unassembled WGS sequence"/>
</dbReference>
<proteinExistence type="predicted"/>
<reference evidence="1 2" key="1">
    <citation type="submission" date="2020-02" db="EMBL/GenBank/DDBJ databases">
        <authorList>
            <person name="Ma Q."/>
            <person name="Huang Y."/>
            <person name="Song X."/>
            <person name="Pei D."/>
        </authorList>
    </citation>
    <scope>NUCLEOTIDE SEQUENCE [LARGE SCALE GENOMIC DNA]</scope>
    <source>
        <strain evidence="1">Sxm20200214</strain>
        <tissue evidence="1">Leaf</tissue>
    </source>
</reference>
<evidence type="ECO:0000313" key="2">
    <source>
        <dbReference type="Proteomes" id="UP000886595"/>
    </source>
</evidence>
<protein>
    <submittedName>
        <fullName evidence="1">Uncharacterized protein</fullName>
    </submittedName>
</protein>
<evidence type="ECO:0000313" key="1">
    <source>
        <dbReference type="EMBL" id="KAG2300331.1"/>
    </source>
</evidence>
<sequence length="89" mass="10247">MAMKSVQNSGKSRYLADNNHQAGSYIWRERTFERECDGEHKRESVENQALFDVIRSGSKAFANYLKPTISLQPGPIKCLKKNKRDLRTT</sequence>
<accession>A0A8X7V450</accession>
<organism evidence="1 2">
    <name type="scientific">Brassica carinata</name>
    <name type="common">Ethiopian mustard</name>
    <name type="synonym">Abyssinian cabbage</name>
    <dbReference type="NCBI Taxonomy" id="52824"/>
    <lineage>
        <taxon>Eukaryota</taxon>
        <taxon>Viridiplantae</taxon>
        <taxon>Streptophyta</taxon>
        <taxon>Embryophyta</taxon>
        <taxon>Tracheophyta</taxon>
        <taxon>Spermatophyta</taxon>
        <taxon>Magnoliopsida</taxon>
        <taxon>eudicotyledons</taxon>
        <taxon>Gunneridae</taxon>
        <taxon>Pentapetalae</taxon>
        <taxon>rosids</taxon>
        <taxon>malvids</taxon>
        <taxon>Brassicales</taxon>
        <taxon>Brassicaceae</taxon>
        <taxon>Brassiceae</taxon>
        <taxon>Brassica</taxon>
    </lineage>
</organism>
<comment type="caution">
    <text evidence="1">The sequence shown here is derived from an EMBL/GenBank/DDBJ whole genome shotgun (WGS) entry which is preliminary data.</text>
</comment>
<keyword evidence="2" id="KW-1185">Reference proteome</keyword>
<name>A0A8X7V450_BRACI</name>
<dbReference type="AlphaFoldDB" id="A0A8X7V450"/>
<dbReference type="EMBL" id="JAAMPC010000008">
    <property type="protein sequence ID" value="KAG2300331.1"/>
    <property type="molecule type" value="Genomic_DNA"/>
</dbReference>
<gene>
    <name evidence="1" type="ORF">Bca52824_036803</name>
</gene>